<accession>A0ABQ8RHU7</accession>
<dbReference type="Proteomes" id="UP001152024">
    <property type="component" value="Unassembled WGS sequence"/>
</dbReference>
<organism evidence="1 2">
    <name type="scientific">Fusarium equiseti</name>
    <name type="common">Fusarium scirpi</name>
    <dbReference type="NCBI Taxonomy" id="61235"/>
    <lineage>
        <taxon>Eukaryota</taxon>
        <taxon>Fungi</taxon>
        <taxon>Dikarya</taxon>
        <taxon>Ascomycota</taxon>
        <taxon>Pezizomycotina</taxon>
        <taxon>Sordariomycetes</taxon>
        <taxon>Hypocreomycetidae</taxon>
        <taxon>Hypocreales</taxon>
        <taxon>Nectriaceae</taxon>
        <taxon>Fusarium</taxon>
        <taxon>Fusarium incarnatum-equiseti species complex</taxon>
    </lineage>
</organism>
<proteinExistence type="predicted"/>
<dbReference type="EMBL" id="JAOQBH010000005">
    <property type="protein sequence ID" value="KAJ4135868.1"/>
    <property type="molecule type" value="Genomic_DNA"/>
</dbReference>
<protein>
    <submittedName>
        <fullName evidence="1">Uncharacterized protein</fullName>
    </submittedName>
</protein>
<sequence length="131" mass="14490">MLDRCKIAASAGSDAGPFLGGSGQDAQPVGRGIQSAFAYGFQVVTRITVVKGQSRRTVTESSKTRRFNRTTDQLKYFKEMEAAAPRLLPRVRYYRAEDFASIPDNFLGLERNYQKRLDGSADSGKEYVAAL</sequence>
<comment type="caution">
    <text evidence="1">The sequence shown here is derived from an EMBL/GenBank/DDBJ whole genome shotgun (WGS) entry which is preliminary data.</text>
</comment>
<evidence type="ECO:0000313" key="2">
    <source>
        <dbReference type="Proteomes" id="UP001152024"/>
    </source>
</evidence>
<keyword evidence="2" id="KW-1185">Reference proteome</keyword>
<name>A0ABQ8RHU7_FUSEQ</name>
<evidence type="ECO:0000313" key="1">
    <source>
        <dbReference type="EMBL" id="KAJ4135868.1"/>
    </source>
</evidence>
<gene>
    <name evidence="1" type="ORF">NW768_003470</name>
</gene>
<reference evidence="1" key="1">
    <citation type="submission" date="2022-09" db="EMBL/GenBank/DDBJ databases">
        <title>Fusarium specimens isolated from Avocado Roots.</title>
        <authorList>
            <person name="Stajich J."/>
            <person name="Roper C."/>
            <person name="Heimlech-Rivalta G."/>
        </authorList>
    </citation>
    <scope>NUCLEOTIDE SEQUENCE</scope>
    <source>
        <strain evidence="1">CF00095</strain>
    </source>
</reference>